<dbReference type="SUPFAM" id="SSF52540">
    <property type="entry name" value="P-loop containing nucleoside triphosphate hydrolases"/>
    <property type="match status" value="1"/>
</dbReference>
<dbReference type="PANTHER" id="PTHR43681">
    <property type="entry name" value="TRANSMEMBRANE GTPASE FZO"/>
    <property type="match status" value="1"/>
</dbReference>
<dbReference type="EMBL" id="JAHBAY010000016">
    <property type="protein sequence ID" value="MBT0773263.1"/>
    <property type="molecule type" value="Genomic_DNA"/>
</dbReference>
<proteinExistence type="predicted"/>
<evidence type="ECO:0000259" key="1">
    <source>
        <dbReference type="Pfam" id="PF00350"/>
    </source>
</evidence>
<accession>A0ABS5TR81</accession>
<dbReference type="InterPro" id="IPR027417">
    <property type="entry name" value="P-loop_NTPase"/>
</dbReference>
<dbReference type="Pfam" id="PF00350">
    <property type="entry name" value="Dynamin_N"/>
    <property type="match status" value="1"/>
</dbReference>
<reference evidence="2 3" key="1">
    <citation type="submission" date="2021-05" db="EMBL/GenBank/DDBJ databases">
        <title>Kineosporia and Streptomyces sp. nov. two new marine actinobacteria isolated from Coral.</title>
        <authorList>
            <person name="Buangrab K."/>
            <person name="Sutthacheep M."/>
            <person name="Yeemin T."/>
            <person name="Harunari E."/>
            <person name="Igarashi Y."/>
            <person name="Kanchanasin P."/>
            <person name="Tanasupawat S."/>
            <person name="Phongsopitanun W."/>
        </authorList>
    </citation>
    <scope>NUCLEOTIDE SEQUENCE [LARGE SCALE GENOMIC DNA]</scope>
    <source>
        <strain evidence="2 3">J2-2</strain>
    </source>
</reference>
<dbReference type="Gene3D" id="3.40.50.300">
    <property type="entry name" value="P-loop containing nucleotide triphosphate hydrolases"/>
    <property type="match status" value="1"/>
</dbReference>
<name>A0ABS5TR81_9ACTN</name>
<dbReference type="Proteomes" id="UP001197247">
    <property type="component" value="Unassembled WGS sequence"/>
</dbReference>
<sequence>MSQPMRLAVAGQVKRGKSTLLNALLGRRVTAVGQLETTYSVTEIYHSDRPVIRVRYRDGRAPVEYDGADLARFTVRPEEGDDRLAGVRAVEYGCPAELLRSFRLVDTPGLASPFGTDSANTAQYLGISPDDPAVAVLAGELAATGTDGARMHEESVAELERADAVLYLFSRALHERDQAAVSDFLGPGRAGGAVMTPLRAFGVLSRCDQYWPPARDLPGRPDPLTYDPMEVGRRIATRYLERPEVASAFYTVVPVAGLLGLGACLMDDEHLTWLRDLAALTPTVLTRRLRDAALFGTEPQLPGVTLPPGHRRELADLLGVWGIHLACGYLREGLDPEQVRRNLLHDSGIGPLRTLVTRHFGNRAGVIKRDHALRDLEAEVARVRLRSQRAHEPPPAPVAGIADLLDRFRHDDHELQELAVLAAHYRGELHLSASETTEILRLTGEFGTSAFARLGLPEPGDVGALAGAARARVPHWARRELDPMLGPADEFATRVVRHGYERLERRSALAADLLGLAPTTHRPEDDR</sequence>
<dbReference type="InterPro" id="IPR051943">
    <property type="entry name" value="TRAFAC_Dynamin-like_GTPase"/>
</dbReference>
<comment type="caution">
    <text evidence="2">The sequence shown here is derived from an EMBL/GenBank/DDBJ whole genome shotgun (WGS) entry which is preliminary data.</text>
</comment>
<dbReference type="PANTHER" id="PTHR43681:SF1">
    <property type="entry name" value="SARCALUMENIN"/>
    <property type="match status" value="1"/>
</dbReference>
<gene>
    <name evidence="2" type="ORF">KIH74_30240</name>
</gene>
<organism evidence="2 3">
    <name type="scientific">Kineosporia corallincola</name>
    <dbReference type="NCBI Taxonomy" id="2835133"/>
    <lineage>
        <taxon>Bacteria</taxon>
        <taxon>Bacillati</taxon>
        <taxon>Actinomycetota</taxon>
        <taxon>Actinomycetes</taxon>
        <taxon>Kineosporiales</taxon>
        <taxon>Kineosporiaceae</taxon>
        <taxon>Kineosporia</taxon>
    </lineage>
</organism>
<dbReference type="InterPro" id="IPR045063">
    <property type="entry name" value="Dynamin_N"/>
</dbReference>
<protein>
    <submittedName>
        <fullName evidence="2">Dynamin family protein</fullName>
    </submittedName>
</protein>
<feature type="domain" description="Dynamin N-terminal" evidence="1">
    <location>
        <begin position="7"/>
        <end position="159"/>
    </location>
</feature>
<keyword evidence="3" id="KW-1185">Reference proteome</keyword>
<evidence type="ECO:0000313" key="2">
    <source>
        <dbReference type="EMBL" id="MBT0773263.1"/>
    </source>
</evidence>
<evidence type="ECO:0000313" key="3">
    <source>
        <dbReference type="Proteomes" id="UP001197247"/>
    </source>
</evidence>